<accession>D3B6H3</accession>
<evidence type="ECO:0000313" key="2">
    <source>
        <dbReference type="Proteomes" id="UP000001396"/>
    </source>
</evidence>
<organism evidence="1 2">
    <name type="scientific">Heterostelium pallidum (strain ATCC 26659 / Pp 5 / PN500)</name>
    <name type="common">Cellular slime mold</name>
    <name type="synonym">Polysphondylium pallidum</name>
    <dbReference type="NCBI Taxonomy" id="670386"/>
    <lineage>
        <taxon>Eukaryota</taxon>
        <taxon>Amoebozoa</taxon>
        <taxon>Evosea</taxon>
        <taxon>Eumycetozoa</taxon>
        <taxon>Dictyostelia</taxon>
        <taxon>Acytosteliales</taxon>
        <taxon>Acytosteliaceae</taxon>
        <taxon>Heterostelium</taxon>
    </lineage>
</organism>
<dbReference type="GeneID" id="31359208"/>
<evidence type="ECO:0000313" key="1">
    <source>
        <dbReference type="EMBL" id="EFA82943.1"/>
    </source>
</evidence>
<dbReference type="AlphaFoldDB" id="D3B6H3"/>
<dbReference type="InParanoid" id="D3B6H3"/>
<keyword evidence="2" id="KW-1185">Reference proteome</keyword>
<name>D3B6H3_HETP5</name>
<dbReference type="Proteomes" id="UP000001396">
    <property type="component" value="Unassembled WGS sequence"/>
</dbReference>
<protein>
    <submittedName>
        <fullName evidence="1">Uncharacterized protein</fullName>
    </submittedName>
</protein>
<reference evidence="1 2" key="1">
    <citation type="journal article" date="2011" name="Genome Res.">
        <title>Phylogeny-wide analysis of social amoeba genomes highlights ancient origins for complex intercellular communication.</title>
        <authorList>
            <person name="Heidel A.J."/>
            <person name="Lawal H.M."/>
            <person name="Felder M."/>
            <person name="Schilde C."/>
            <person name="Helps N.R."/>
            <person name="Tunggal B."/>
            <person name="Rivero F."/>
            <person name="John U."/>
            <person name="Schleicher M."/>
            <person name="Eichinger L."/>
            <person name="Platzer M."/>
            <person name="Noegel A.A."/>
            <person name="Schaap P."/>
            <person name="Gloeckner G."/>
        </authorList>
    </citation>
    <scope>NUCLEOTIDE SEQUENCE [LARGE SCALE GENOMIC DNA]</scope>
    <source>
        <strain evidence="2">ATCC 26659 / Pp 5 / PN500</strain>
    </source>
</reference>
<sequence>MEAESDILVRQSFEDLAKLSRMFAIDIGYELLFGAITFPVGLVATMYGVSVGVVTATAAGVTRAAFVISSTPPG</sequence>
<dbReference type="EMBL" id="ADBJ01000017">
    <property type="protein sequence ID" value="EFA82943.1"/>
    <property type="molecule type" value="Genomic_DNA"/>
</dbReference>
<proteinExistence type="predicted"/>
<dbReference type="RefSeq" id="XP_020435060.1">
    <property type="nucleotide sequence ID" value="XM_020574646.1"/>
</dbReference>
<gene>
    <name evidence="1" type="ORF">PPL_03721</name>
</gene>
<comment type="caution">
    <text evidence="1">The sequence shown here is derived from an EMBL/GenBank/DDBJ whole genome shotgun (WGS) entry which is preliminary data.</text>
</comment>